<evidence type="ECO:0000256" key="1">
    <source>
        <dbReference type="SAM" id="SignalP"/>
    </source>
</evidence>
<comment type="caution">
    <text evidence="2">The sequence shown here is derived from an EMBL/GenBank/DDBJ whole genome shotgun (WGS) entry which is preliminary data.</text>
</comment>
<dbReference type="GeneID" id="96010182"/>
<evidence type="ECO:0000313" key="2">
    <source>
        <dbReference type="EMBL" id="KAL1582651.1"/>
    </source>
</evidence>
<dbReference type="SUPFAM" id="SSF55729">
    <property type="entry name" value="Acyl-CoA N-acyltransferases (Nat)"/>
    <property type="match status" value="1"/>
</dbReference>
<dbReference type="InterPro" id="IPR052523">
    <property type="entry name" value="Trichothecene_AcTrans"/>
</dbReference>
<dbReference type="PANTHER" id="PTHR42791">
    <property type="entry name" value="GNAT FAMILY ACETYLTRANSFERASE"/>
    <property type="match status" value="1"/>
</dbReference>
<protein>
    <recommendedName>
        <fullName evidence="4">N-acetyltransferase domain-containing protein</fullName>
    </recommendedName>
</protein>
<dbReference type="Gene3D" id="3.40.630.30">
    <property type="match status" value="1"/>
</dbReference>
<dbReference type="EMBL" id="JAAQHG020000046">
    <property type="protein sequence ID" value="KAL1582651.1"/>
    <property type="molecule type" value="Genomic_DNA"/>
</dbReference>
<sequence>MLFQLFSTILYLLLAASLSQTHPSPHLDSTQQPLLQPHHLHNNNTLRPITRADIPALATIYIEAFAPSALWHYTFPHLDSRTKPALHACITAQLTQAWPTRNKTTTFANVITVPDHEADGADTAVALAVWNLREAPSEKEEASPLNAFSPSALLDSCNPWPGANATRQVSLAGQFSEIDEKYFQHAYERQFYLALLATHPSWDGNGFGAAHCEWGMGVAKARNLPVTLLATQVGWPLYDSLGFEGLANVSLRFDEEGWEEPWFEVMEWHA</sequence>
<reference evidence="2 3" key="1">
    <citation type="journal article" date="2020" name="Microbiol. Resour. Announc.">
        <title>Draft Genome Sequence of a Cladosporium Species Isolated from the Mesophotic Ascidian Didemnum maculosum.</title>
        <authorList>
            <person name="Gioti A."/>
            <person name="Siaperas R."/>
            <person name="Nikolaivits E."/>
            <person name="Le Goff G."/>
            <person name="Ouazzani J."/>
            <person name="Kotoulas G."/>
            <person name="Topakas E."/>
        </authorList>
    </citation>
    <scope>NUCLEOTIDE SEQUENCE [LARGE SCALE GENOMIC DNA]</scope>
    <source>
        <strain evidence="2 3">TM138-S3</strain>
    </source>
</reference>
<dbReference type="RefSeq" id="XP_069225758.1">
    <property type="nucleotide sequence ID" value="XM_069377344.1"/>
</dbReference>
<dbReference type="AlphaFoldDB" id="A0AB34KFE8"/>
<dbReference type="Proteomes" id="UP000803884">
    <property type="component" value="Unassembled WGS sequence"/>
</dbReference>
<organism evidence="2 3">
    <name type="scientific">Cladosporium halotolerans</name>
    <dbReference type="NCBI Taxonomy" id="1052096"/>
    <lineage>
        <taxon>Eukaryota</taxon>
        <taxon>Fungi</taxon>
        <taxon>Dikarya</taxon>
        <taxon>Ascomycota</taxon>
        <taxon>Pezizomycotina</taxon>
        <taxon>Dothideomycetes</taxon>
        <taxon>Dothideomycetidae</taxon>
        <taxon>Cladosporiales</taxon>
        <taxon>Cladosporiaceae</taxon>
        <taxon>Cladosporium</taxon>
    </lineage>
</organism>
<accession>A0AB34KFE8</accession>
<feature type="signal peptide" evidence="1">
    <location>
        <begin position="1"/>
        <end position="21"/>
    </location>
</feature>
<keyword evidence="3" id="KW-1185">Reference proteome</keyword>
<keyword evidence="1" id="KW-0732">Signal</keyword>
<gene>
    <name evidence="2" type="ORF">WHR41_08740</name>
</gene>
<dbReference type="InterPro" id="IPR016181">
    <property type="entry name" value="Acyl_CoA_acyltransferase"/>
</dbReference>
<name>A0AB34KFE8_9PEZI</name>
<evidence type="ECO:0000313" key="3">
    <source>
        <dbReference type="Proteomes" id="UP000803884"/>
    </source>
</evidence>
<proteinExistence type="predicted"/>
<feature type="chain" id="PRO_5044336625" description="N-acetyltransferase domain-containing protein" evidence="1">
    <location>
        <begin position="22"/>
        <end position="270"/>
    </location>
</feature>
<evidence type="ECO:0008006" key="4">
    <source>
        <dbReference type="Google" id="ProtNLM"/>
    </source>
</evidence>
<dbReference type="PANTHER" id="PTHR42791:SF2">
    <property type="entry name" value="N-ACETYLTRANSFERASE DOMAIN-CONTAINING PROTEIN"/>
    <property type="match status" value="1"/>
</dbReference>